<reference evidence="3" key="1">
    <citation type="submission" date="2011-02" db="EMBL/GenBank/DDBJ databases">
        <title>Complete sequence of Spirochaeta sp. Buddy.</title>
        <authorList>
            <person name="Lucas S."/>
            <person name="Copeland A."/>
            <person name="Lapidus A."/>
            <person name="Cheng J.-F."/>
            <person name="Goodwin L."/>
            <person name="Pitluck S."/>
            <person name="Zeytun A."/>
            <person name="Detter J.C."/>
            <person name="Han C."/>
            <person name="Tapia R."/>
            <person name="Land M."/>
            <person name="Hauser L."/>
            <person name="Kyrpides N."/>
            <person name="Ivanova N."/>
            <person name="Mikhailova N."/>
            <person name="Pagani I."/>
            <person name="Ritalahti K.M."/>
            <person name="Loeffler F.E."/>
            <person name="Woyke T."/>
        </authorList>
    </citation>
    <scope>NUCLEOTIDE SEQUENCE [LARGE SCALE GENOMIC DNA]</scope>
    <source>
        <strain evidence="3">ATCC BAA-1886 / DSM 22777 / Buddy</strain>
    </source>
</reference>
<dbReference type="EMBL" id="CP002541">
    <property type="protein sequence ID" value="ADY12391.1"/>
    <property type="molecule type" value="Genomic_DNA"/>
</dbReference>
<dbReference type="PANTHER" id="PTHR11614">
    <property type="entry name" value="PHOSPHOLIPASE-RELATED"/>
    <property type="match status" value="1"/>
</dbReference>
<organism evidence="2 3">
    <name type="scientific">Sphaerochaeta globosa (strain ATCC BAA-1886 / DSM 22777 / Buddy)</name>
    <name type="common">Spirochaeta sp. (strain Buddy)</name>
    <dbReference type="NCBI Taxonomy" id="158189"/>
    <lineage>
        <taxon>Bacteria</taxon>
        <taxon>Pseudomonadati</taxon>
        <taxon>Spirochaetota</taxon>
        <taxon>Spirochaetia</taxon>
        <taxon>Spirochaetales</taxon>
        <taxon>Sphaerochaetaceae</taxon>
        <taxon>Sphaerochaeta</taxon>
    </lineage>
</organism>
<dbReference type="STRING" id="158189.SpiBuddy_0558"/>
<dbReference type="eggNOG" id="COG1647">
    <property type="taxonomic scope" value="Bacteria"/>
</dbReference>
<dbReference type="InterPro" id="IPR051044">
    <property type="entry name" value="MAG_DAG_Lipase"/>
</dbReference>
<evidence type="ECO:0000259" key="1">
    <source>
        <dbReference type="Pfam" id="PF12146"/>
    </source>
</evidence>
<dbReference type="InterPro" id="IPR022742">
    <property type="entry name" value="Hydrolase_4"/>
</dbReference>
<sequence>MWIIILLLLIAFILWNTTLIGYRDKQTQRLQTDESKVFCEMARSITYKQGSNTAILLVHGFPSTPAMYTYSAKRFHDAGFDVYSPLMPGFGTDPKDLEQTTFTQWFDFICRYYEDLRSKYETLFVLGTSMGGLMTLKLGEHYCNSDKEPDKLVTIAAPVVYNSFREGIFTDKRQYIARTLALFKPSINVRIITENSKGEDGSDQWYGYGGTFIRPGLSLVHAMPSVRKNLGSITCPLFSIHDVNDRVIPFKNLKIIEREQKSPNFRSLVTTMGDFNHGRHSLLSYHSIQASLTDTILDFLQNKENSDAQT</sequence>
<dbReference type="InterPro" id="IPR029058">
    <property type="entry name" value="AB_hydrolase_fold"/>
</dbReference>
<protein>
    <recommendedName>
        <fullName evidence="1">Serine aminopeptidase S33 domain-containing protein</fullName>
    </recommendedName>
</protein>
<name>F0RUM9_SPHGB</name>
<accession>F0RUM9</accession>
<gene>
    <name evidence="2" type="ordered locus">SpiBuddy_0558</name>
</gene>
<dbReference type="Pfam" id="PF12146">
    <property type="entry name" value="Hydrolase_4"/>
    <property type="match status" value="1"/>
</dbReference>
<dbReference type="RefSeq" id="WP_013606244.1">
    <property type="nucleotide sequence ID" value="NC_015152.1"/>
</dbReference>
<dbReference type="AlphaFoldDB" id="F0RUM9"/>
<dbReference type="KEGG" id="sbu:SpiBuddy_0558"/>
<evidence type="ECO:0000313" key="2">
    <source>
        <dbReference type="EMBL" id="ADY12391.1"/>
    </source>
</evidence>
<dbReference type="HOGENOM" id="CLU_076594_0_0_12"/>
<dbReference type="Proteomes" id="UP000008466">
    <property type="component" value="Chromosome"/>
</dbReference>
<dbReference type="OrthoDB" id="9800213at2"/>
<dbReference type="Gene3D" id="3.40.50.1820">
    <property type="entry name" value="alpha/beta hydrolase"/>
    <property type="match status" value="1"/>
</dbReference>
<feature type="domain" description="Serine aminopeptidase S33" evidence="1">
    <location>
        <begin position="53"/>
        <end position="264"/>
    </location>
</feature>
<proteinExistence type="predicted"/>
<keyword evidence="3" id="KW-1185">Reference proteome</keyword>
<dbReference type="SUPFAM" id="SSF53474">
    <property type="entry name" value="alpha/beta-Hydrolases"/>
    <property type="match status" value="1"/>
</dbReference>
<evidence type="ECO:0000313" key="3">
    <source>
        <dbReference type="Proteomes" id="UP000008466"/>
    </source>
</evidence>